<dbReference type="AlphaFoldDB" id="A0A250F511"/>
<name>A0A250F511_CAPSP</name>
<protein>
    <submittedName>
        <fullName evidence="3">DNA-binding protein</fullName>
    </submittedName>
</protein>
<dbReference type="InterPro" id="IPR001387">
    <property type="entry name" value="Cro/C1-type_HTH"/>
</dbReference>
<sequence length="352" mass="40728">MKVNHNQLTLAREYRGWTQTKLSKAVQGLSQSNLSKFEKGLGGLSDEILEKIFNVLQFPKGFFERKISVELETANYRKKNTIPKSIIQDFETSCTFIGYIIDEMSNSIDYPDFSLKTLDIEEGYTPEEIAQFTRKDFRIFDNEPIEDIFRIIEDKGIIIYELNANEKFDGISLFTKKGFPVIVLNKKLPNDRKRFTLAHELGHLIMHTAFPVPNIRDKEQEANDFASEFLMPERAIRNSLEGLKLSSLSALKSYWLTSKASIIRRAYSLGVINQNKYKYFNIELSRIGEKKNEKGSVSIDEAITFDMAVKLHLKELEYTYDDLANAFDLPEDVIQRYVLKQNLFLKPKLTVN</sequence>
<evidence type="ECO:0000259" key="2">
    <source>
        <dbReference type="PROSITE" id="PS50943"/>
    </source>
</evidence>
<dbReference type="Pfam" id="PF06114">
    <property type="entry name" value="Peptidase_M78"/>
    <property type="match status" value="1"/>
</dbReference>
<comment type="similarity">
    <text evidence="1">Belongs to the short-chain fatty acyl-CoA assimilation regulator (ScfR) family.</text>
</comment>
<reference evidence="4" key="1">
    <citation type="submission" date="2017-06" db="EMBL/GenBank/DDBJ databases">
        <title>Capnocytophaga spp. assemblies.</title>
        <authorList>
            <person name="Gulvik C.A."/>
        </authorList>
    </citation>
    <scope>NUCLEOTIDE SEQUENCE [LARGE SCALE GENOMIC DNA]</scope>
    <source>
        <strain evidence="4">H4486</strain>
    </source>
</reference>
<dbReference type="PANTHER" id="PTHR43236">
    <property type="entry name" value="ANTITOXIN HIGA1"/>
    <property type="match status" value="1"/>
</dbReference>
<keyword evidence="3" id="KW-0238">DNA-binding</keyword>
<evidence type="ECO:0000313" key="3">
    <source>
        <dbReference type="EMBL" id="ATA79295.1"/>
    </source>
</evidence>
<dbReference type="EMBL" id="CP022383">
    <property type="protein sequence ID" value="ATA79295.1"/>
    <property type="molecule type" value="Genomic_DNA"/>
</dbReference>
<accession>A0A250F511</accession>
<evidence type="ECO:0000256" key="1">
    <source>
        <dbReference type="ARBA" id="ARBA00007227"/>
    </source>
</evidence>
<dbReference type="InterPro" id="IPR010359">
    <property type="entry name" value="IrrE_HExxH"/>
</dbReference>
<dbReference type="Proteomes" id="UP000217334">
    <property type="component" value="Chromosome"/>
</dbReference>
<gene>
    <name evidence="3" type="ORF">CGC59_06195</name>
</gene>
<dbReference type="Pfam" id="PF01381">
    <property type="entry name" value="HTH_3"/>
    <property type="match status" value="1"/>
</dbReference>
<feature type="domain" description="HTH cro/C1-type" evidence="2">
    <location>
        <begin position="8"/>
        <end position="63"/>
    </location>
</feature>
<dbReference type="InterPro" id="IPR010982">
    <property type="entry name" value="Lambda_DNA-bd_dom_sf"/>
</dbReference>
<dbReference type="CDD" id="cd00093">
    <property type="entry name" value="HTH_XRE"/>
    <property type="match status" value="1"/>
</dbReference>
<dbReference type="SMART" id="SM00530">
    <property type="entry name" value="HTH_XRE"/>
    <property type="match status" value="1"/>
</dbReference>
<dbReference type="Gene3D" id="1.10.260.40">
    <property type="entry name" value="lambda repressor-like DNA-binding domains"/>
    <property type="match status" value="1"/>
</dbReference>
<proteinExistence type="inferred from homology"/>
<organism evidence="3 4">
    <name type="scientific">Capnocytophaga sputigena</name>
    <dbReference type="NCBI Taxonomy" id="1019"/>
    <lineage>
        <taxon>Bacteria</taxon>
        <taxon>Pseudomonadati</taxon>
        <taxon>Bacteroidota</taxon>
        <taxon>Flavobacteriia</taxon>
        <taxon>Flavobacteriales</taxon>
        <taxon>Flavobacteriaceae</taxon>
        <taxon>Capnocytophaga</taxon>
    </lineage>
</organism>
<dbReference type="PANTHER" id="PTHR43236:SF1">
    <property type="entry name" value="BLL7220 PROTEIN"/>
    <property type="match status" value="1"/>
</dbReference>
<dbReference type="PROSITE" id="PS50943">
    <property type="entry name" value="HTH_CROC1"/>
    <property type="match status" value="1"/>
</dbReference>
<dbReference type="GO" id="GO:0003677">
    <property type="term" value="F:DNA binding"/>
    <property type="evidence" value="ECO:0007669"/>
    <property type="project" value="UniProtKB-KW"/>
</dbReference>
<dbReference type="RefSeq" id="WP_095901238.1">
    <property type="nucleotide sequence ID" value="NZ_CP022383.1"/>
</dbReference>
<evidence type="ECO:0000313" key="4">
    <source>
        <dbReference type="Proteomes" id="UP000217334"/>
    </source>
</evidence>
<dbReference type="SUPFAM" id="SSF47413">
    <property type="entry name" value="lambda repressor-like DNA-binding domains"/>
    <property type="match status" value="1"/>
</dbReference>
<dbReference type="Gene3D" id="1.10.10.2910">
    <property type="match status" value="1"/>
</dbReference>
<dbReference type="InterPro" id="IPR052345">
    <property type="entry name" value="Rad_response_metalloprotease"/>
</dbReference>